<evidence type="ECO:0000313" key="3">
    <source>
        <dbReference type="Proteomes" id="UP000625711"/>
    </source>
</evidence>
<feature type="compositionally biased region" description="Basic and acidic residues" evidence="1">
    <location>
        <begin position="213"/>
        <end position="230"/>
    </location>
</feature>
<dbReference type="AlphaFoldDB" id="A0A834MCF9"/>
<gene>
    <name evidence="2" type="ORF">GWI33_008117</name>
</gene>
<feature type="compositionally biased region" description="Basic residues" evidence="1">
    <location>
        <begin position="195"/>
        <end position="212"/>
    </location>
</feature>
<feature type="compositionally biased region" description="Basic and acidic residues" evidence="1">
    <location>
        <begin position="405"/>
        <end position="420"/>
    </location>
</feature>
<evidence type="ECO:0000313" key="2">
    <source>
        <dbReference type="EMBL" id="KAF7278668.1"/>
    </source>
</evidence>
<organism evidence="2 3">
    <name type="scientific">Rhynchophorus ferrugineus</name>
    <name type="common">Red palm weevil</name>
    <name type="synonym">Curculio ferrugineus</name>
    <dbReference type="NCBI Taxonomy" id="354439"/>
    <lineage>
        <taxon>Eukaryota</taxon>
        <taxon>Metazoa</taxon>
        <taxon>Ecdysozoa</taxon>
        <taxon>Arthropoda</taxon>
        <taxon>Hexapoda</taxon>
        <taxon>Insecta</taxon>
        <taxon>Pterygota</taxon>
        <taxon>Neoptera</taxon>
        <taxon>Endopterygota</taxon>
        <taxon>Coleoptera</taxon>
        <taxon>Polyphaga</taxon>
        <taxon>Cucujiformia</taxon>
        <taxon>Curculionidae</taxon>
        <taxon>Dryophthorinae</taxon>
        <taxon>Rhynchophorus</taxon>
    </lineage>
</organism>
<feature type="region of interest" description="Disordered" evidence="1">
    <location>
        <begin position="392"/>
        <end position="449"/>
    </location>
</feature>
<reference evidence="2" key="1">
    <citation type="submission" date="2020-08" db="EMBL/GenBank/DDBJ databases">
        <title>Genome sequencing and assembly of the red palm weevil Rhynchophorus ferrugineus.</title>
        <authorList>
            <person name="Dias G.B."/>
            <person name="Bergman C.M."/>
            <person name="Manee M."/>
        </authorList>
    </citation>
    <scope>NUCLEOTIDE SEQUENCE</scope>
    <source>
        <strain evidence="2">AA-2017</strain>
        <tissue evidence="2">Whole larva</tissue>
    </source>
</reference>
<feature type="region of interest" description="Disordered" evidence="1">
    <location>
        <begin position="107"/>
        <end position="310"/>
    </location>
</feature>
<feature type="compositionally biased region" description="Polar residues" evidence="1">
    <location>
        <begin position="423"/>
        <end position="436"/>
    </location>
</feature>
<feature type="compositionally biased region" description="Basic and acidic residues" evidence="1">
    <location>
        <begin position="107"/>
        <end position="148"/>
    </location>
</feature>
<comment type="caution">
    <text evidence="2">The sequence shown here is derived from an EMBL/GenBank/DDBJ whole genome shotgun (WGS) entry which is preliminary data.</text>
</comment>
<protein>
    <submittedName>
        <fullName evidence="2">Uncharacterized protein</fullName>
    </submittedName>
</protein>
<dbReference type="EMBL" id="JAACXV010000393">
    <property type="protein sequence ID" value="KAF7278668.1"/>
    <property type="molecule type" value="Genomic_DNA"/>
</dbReference>
<feature type="compositionally biased region" description="Basic residues" evidence="1">
    <location>
        <begin position="273"/>
        <end position="293"/>
    </location>
</feature>
<dbReference type="Proteomes" id="UP000625711">
    <property type="component" value="Unassembled WGS sequence"/>
</dbReference>
<proteinExistence type="predicted"/>
<feature type="compositionally biased region" description="Basic and acidic residues" evidence="1">
    <location>
        <begin position="437"/>
        <end position="449"/>
    </location>
</feature>
<evidence type="ECO:0000256" key="1">
    <source>
        <dbReference type="SAM" id="MobiDB-lite"/>
    </source>
</evidence>
<sequence>MSGSVMSSNENIRNSSAIDFLKRSVLQKLDHLELKLFKITIRRTKVSEPISDAPIERAIDDPANICSLVHKKQGYRTKPLFGSAIVVNQEFLDDVFHGDDVSTISKIHNESKSPVRSRERSRGRSRERSRERTYRSETRSRSRSVDYNRRHRSKKIVEREDKRKHLPGCPLYSGSPSDKRHRSVSPLKPGEYRRNHPVKTLRYKRSRSRSRHSRTESEKNIPSHSRDRSSGKSRKSRARSQSILRYDEKDRRTRSERYLKRKSRSKSRDYRSRSPRYRSRSPKYRSRSPHYKSRRDSRSPRRRSRSPHYKRVDEVPEEIVMDYYEGNWMGGRMAPMPNGYPMQRFYPPTFYPRGMMPMPMMPPGPMMVPRMPMMRPYGPYRQPMMGNYNRYKAPKQNTSTSTITSDKDSQSHVEIVKVDELDSSINSNQDIQNPESPKSDTRSVAFKDD</sequence>
<accession>A0A834MCF9</accession>
<name>A0A834MCF9_RHYFE</name>
<feature type="compositionally biased region" description="Basic residues" evidence="1">
    <location>
        <begin position="300"/>
        <end position="309"/>
    </location>
</feature>
<keyword evidence="3" id="KW-1185">Reference proteome</keyword>
<feature type="compositionally biased region" description="Basic and acidic residues" evidence="1">
    <location>
        <begin position="245"/>
        <end position="258"/>
    </location>
</feature>